<sequence length="411" mass="46375">MDRLFTCFVSSTFLDLREERQRLVRVLLSNECVPLGMEFFPSAGRSQWPIIQESIEAADFCIFVVGGRYGSISDQPPLSWTRREFREASARGKPIAAMLHADPGSLPFDLSEPTAEARHLLGEFRAELEAHTVCRYYRDQADLVEAVTASIRTIRDQAAVPGWIRRGSDAVPAEEPDFDRVYELLGIDWSFRPSATRPDTVDGDYVGRRRLLCNDVNGLGYCAVDFTRGNQRHLPFDEYSTPRLTLRNDERTGNGATRLDRPRKTEGSTFVQDIVFRPPLSAGEMSDFTLAGQFRSYKFRYREQILEATADARGGARNYEWISRRIAFPTRRLEMRAFLSAELDATPFGPLVGRSAVTVDAALSADLQRSGAYTVAPSERDGQAGIEMSLVVENPSLLRRYRLAWELPTRP</sequence>
<evidence type="ECO:0000259" key="1">
    <source>
        <dbReference type="Pfam" id="PF13271"/>
    </source>
</evidence>
<proteinExistence type="predicted"/>
<keyword evidence="3" id="KW-1185">Reference proteome</keyword>
<name>A0A9X3S4U9_9ACTN</name>
<evidence type="ECO:0000313" key="3">
    <source>
        <dbReference type="Proteomes" id="UP001149140"/>
    </source>
</evidence>
<comment type="caution">
    <text evidence="2">The sequence shown here is derived from an EMBL/GenBank/DDBJ whole genome shotgun (WGS) entry which is preliminary data.</text>
</comment>
<dbReference type="AlphaFoldDB" id="A0A9X3S4U9"/>
<reference evidence="2" key="1">
    <citation type="submission" date="2022-10" db="EMBL/GenBank/DDBJ databases">
        <title>The WGS of Solirubrobacter ginsenosidimutans DSM 21036.</title>
        <authorList>
            <person name="Jiang Z."/>
        </authorList>
    </citation>
    <scope>NUCLEOTIDE SEQUENCE</scope>
    <source>
        <strain evidence="2">DSM 21036</strain>
    </source>
</reference>
<dbReference type="Pfam" id="PF13271">
    <property type="entry name" value="DUF4062"/>
    <property type="match status" value="1"/>
</dbReference>
<organism evidence="2 3">
    <name type="scientific">Solirubrobacter ginsenosidimutans</name>
    <dbReference type="NCBI Taxonomy" id="490573"/>
    <lineage>
        <taxon>Bacteria</taxon>
        <taxon>Bacillati</taxon>
        <taxon>Actinomycetota</taxon>
        <taxon>Thermoleophilia</taxon>
        <taxon>Solirubrobacterales</taxon>
        <taxon>Solirubrobacteraceae</taxon>
        <taxon>Solirubrobacter</taxon>
    </lineage>
</organism>
<dbReference type="Proteomes" id="UP001149140">
    <property type="component" value="Unassembled WGS sequence"/>
</dbReference>
<dbReference type="EMBL" id="JAPDOD010000086">
    <property type="protein sequence ID" value="MDA0167070.1"/>
    <property type="molecule type" value="Genomic_DNA"/>
</dbReference>
<protein>
    <submittedName>
        <fullName evidence="2">DUF4062 domain-containing protein</fullName>
    </submittedName>
</protein>
<dbReference type="RefSeq" id="WP_270046320.1">
    <property type="nucleotide sequence ID" value="NZ_JAPDOD010000086.1"/>
</dbReference>
<evidence type="ECO:0000313" key="2">
    <source>
        <dbReference type="EMBL" id="MDA0167070.1"/>
    </source>
</evidence>
<gene>
    <name evidence="2" type="ORF">OM076_42815</name>
</gene>
<feature type="domain" description="DUF4062" evidence="1">
    <location>
        <begin position="8"/>
        <end position="88"/>
    </location>
</feature>
<accession>A0A9X3S4U9</accession>
<dbReference type="InterPro" id="IPR025139">
    <property type="entry name" value="DUF4062"/>
</dbReference>